<dbReference type="SUPFAM" id="SSF103473">
    <property type="entry name" value="MFS general substrate transporter"/>
    <property type="match status" value="1"/>
</dbReference>
<evidence type="ECO:0000256" key="5">
    <source>
        <dbReference type="ARBA" id="ARBA00022448"/>
    </source>
</evidence>
<evidence type="ECO:0000313" key="25">
    <source>
        <dbReference type="Proteomes" id="UP001162480"/>
    </source>
</evidence>
<dbReference type="GO" id="GO:0005542">
    <property type="term" value="F:folic acid binding"/>
    <property type="evidence" value="ECO:0007669"/>
    <property type="project" value="UniProtKB-KW"/>
</dbReference>
<dbReference type="GO" id="GO:0015293">
    <property type="term" value="F:symporter activity"/>
    <property type="evidence" value="ECO:0007669"/>
    <property type="project" value="UniProtKB-KW"/>
</dbReference>
<comment type="catalytic activity">
    <reaction evidence="17">
        <text>folate(in) + H(+)(in) = folate(out) + H(+)(out)</text>
        <dbReference type="Rhea" id="RHEA:70159"/>
        <dbReference type="ChEBI" id="CHEBI:15378"/>
        <dbReference type="ChEBI" id="CHEBI:62501"/>
    </reaction>
</comment>
<evidence type="ECO:0000256" key="19">
    <source>
        <dbReference type="ARBA" id="ARBA00042514"/>
    </source>
</evidence>
<keyword evidence="25" id="KW-1185">Reference proteome</keyword>
<dbReference type="GO" id="GO:0010008">
    <property type="term" value="C:endosome membrane"/>
    <property type="evidence" value="ECO:0007669"/>
    <property type="project" value="UniProtKB-SubCell"/>
</dbReference>
<feature type="transmembrane region" description="Helical" evidence="23">
    <location>
        <begin position="104"/>
        <end position="124"/>
    </location>
</feature>
<feature type="transmembrane region" description="Helical" evidence="23">
    <location>
        <begin position="355"/>
        <end position="375"/>
    </location>
</feature>
<keyword evidence="11" id="KW-0290">Folate-binding</keyword>
<evidence type="ECO:0000256" key="9">
    <source>
        <dbReference type="ARBA" id="ARBA00022753"/>
    </source>
</evidence>
<dbReference type="Gene3D" id="1.20.1250.20">
    <property type="entry name" value="MFS general substrate transporter like domains"/>
    <property type="match status" value="1"/>
</dbReference>
<evidence type="ECO:0000256" key="7">
    <source>
        <dbReference type="ARBA" id="ARBA00022490"/>
    </source>
</evidence>
<evidence type="ECO:0000256" key="21">
    <source>
        <dbReference type="ARBA" id="ARBA00047850"/>
    </source>
</evidence>
<feature type="compositionally biased region" description="Polar residues" evidence="22">
    <location>
        <begin position="493"/>
        <end position="502"/>
    </location>
</feature>
<feature type="transmembrane region" description="Helical" evidence="23">
    <location>
        <begin position="164"/>
        <end position="187"/>
    </location>
</feature>
<dbReference type="GO" id="GO:0016323">
    <property type="term" value="C:basolateral plasma membrane"/>
    <property type="evidence" value="ECO:0007669"/>
    <property type="project" value="UniProtKB-SubCell"/>
</dbReference>
<evidence type="ECO:0000256" key="17">
    <source>
        <dbReference type="ARBA" id="ARBA00036250"/>
    </source>
</evidence>
<evidence type="ECO:0000256" key="16">
    <source>
        <dbReference type="ARBA" id="ARBA00036193"/>
    </source>
</evidence>
<feature type="transmembrane region" description="Helical" evidence="23">
    <location>
        <begin position="199"/>
        <end position="223"/>
    </location>
</feature>
<feature type="transmembrane region" description="Helical" evidence="23">
    <location>
        <begin position="229"/>
        <end position="250"/>
    </location>
</feature>
<dbReference type="Pfam" id="PF07690">
    <property type="entry name" value="MFS_1"/>
    <property type="match status" value="1"/>
</dbReference>
<evidence type="ECO:0000256" key="10">
    <source>
        <dbReference type="ARBA" id="ARBA00022847"/>
    </source>
</evidence>
<dbReference type="Proteomes" id="UP001162480">
    <property type="component" value="Chromosome 11"/>
</dbReference>
<dbReference type="InterPro" id="IPR036259">
    <property type="entry name" value="MFS_trans_sf"/>
</dbReference>
<evidence type="ECO:0000256" key="20">
    <source>
        <dbReference type="ARBA" id="ARBA00047769"/>
    </source>
</evidence>
<evidence type="ECO:0000256" key="12">
    <source>
        <dbReference type="ARBA" id="ARBA00022989"/>
    </source>
</evidence>
<evidence type="ECO:0000256" key="4">
    <source>
        <dbReference type="ARBA" id="ARBA00004554"/>
    </source>
</evidence>
<sequence>MATEENGAASKKQLQRSESLVENVSWRHYMYFVVHVLQSCASAIGYPVMTQFLYAKISKEYLEESNITVHSSDDDNLRLGHCFVNKSLPGYAIQQQVQAINAQWLQYFSLCYGIPSIITVLIAGSWTDVLGRKAVFLLNAFGHMIKYVIYGIVMKFHLRTEYLILGYMTEGFSGSYFLSILVTYAYTADITPKNEKRSFFLVASDSIFHVCFGLANMSAGYFIRATGFFWPLVFATCLSIFSSIIFIFIVPETVKKGSFSDLSPKKSILRTLKFYTGSKNKPKPNKLKFWLCLLAFAALSQSVIGQFDIDTLYVLNSPFCWDSVKIGNYGAVSSFVIPVITVIFMRLMQCCLPEALIASSSLLFFIGRSLVKAFSTEDWQIYLAGLVGAPGLLSFAMIRTIVSQLSDATEQGSVFAGLGTVEAICGMTSSLMLNSIYAHTLLWMKGFVFVVVAICCIAPASLLLALHFVIKKEQKEQGEVTVNTVEMECKDGTPSTSQSNNEDGMKHGKVEEERKESEYDKTTKGEYNLGYTN</sequence>
<comment type="catalytic activity">
    <reaction evidence="20">
        <text>pemetrexed(in) + H(+)(in) = pemetrexed(out) + H(+)(out)</text>
        <dbReference type="Rhea" id="RHEA:70171"/>
        <dbReference type="ChEBI" id="CHEBI:15378"/>
        <dbReference type="ChEBI" id="CHEBI:63724"/>
    </reaction>
</comment>
<gene>
    <name evidence="24" type="ORF">OCTVUL_1B026074</name>
</gene>
<protein>
    <recommendedName>
        <fullName evidence="18">Proton-coupled folate transporter</fullName>
    </recommendedName>
    <alternativeName>
        <fullName evidence="19">Solute carrier family 46 member 1</fullName>
    </alternativeName>
</protein>
<reference evidence="24" key="1">
    <citation type="submission" date="2023-08" db="EMBL/GenBank/DDBJ databases">
        <authorList>
            <person name="Alioto T."/>
            <person name="Alioto T."/>
            <person name="Gomez Garrido J."/>
        </authorList>
    </citation>
    <scope>NUCLEOTIDE SEQUENCE</scope>
</reference>
<accession>A0AA36FAA0</accession>
<keyword evidence="12 23" id="KW-1133">Transmembrane helix</keyword>
<keyword evidence="5" id="KW-0813">Transport</keyword>
<evidence type="ECO:0000256" key="2">
    <source>
        <dbReference type="ARBA" id="ARBA00004424"/>
    </source>
</evidence>
<keyword evidence="13 23" id="KW-0472">Membrane</keyword>
<feature type="region of interest" description="Disordered" evidence="22">
    <location>
        <begin position="489"/>
        <end position="533"/>
    </location>
</feature>
<dbReference type="PANTHER" id="PTHR23507">
    <property type="entry name" value="ZGC:174356"/>
    <property type="match status" value="1"/>
</dbReference>
<evidence type="ECO:0000256" key="6">
    <source>
        <dbReference type="ARBA" id="ARBA00022475"/>
    </source>
</evidence>
<dbReference type="InterPro" id="IPR011701">
    <property type="entry name" value="MFS"/>
</dbReference>
<keyword evidence="10" id="KW-0769">Symport</keyword>
<comment type="subcellular location">
    <subcellularLocation>
        <location evidence="2">Apical cell membrane</location>
        <topology evidence="2">Multi-pass membrane protein</topology>
    </subcellularLocation>
    <subcellularLocation>
        <location evidence="4">Basolateral cell membrane</location>
        <topology evidence="4">Multi-pass membrane protein</topology>
    </subcellularLocation>
    <subcellularLocation>
        <location evidence="3">Cytoplasm</location>
    </subcellularLocation>
    <subcellularLocation>
        <location evidence="1">Endosome membrane</location>
        <topology evidence="1">Multi-pass membrane protein</topology>
    </subcellularLocation>
</comment>
<evidence type="ECO:0000256" key="23">
    <source>
        <dbReference type="SAM" id="Phobius"/>
    </source>
</evidence>
<keyword evidence="14" id="KW-1015">Disulfide bond</keyword>
<feature type="transmembrane region" description="Helical" evidence="23">
    <location>
        <begin position="136"/>
        <end position="158"/>
    </location>
</feature>
<evidence type="ECO:0000256" key="15">
    <source>
        <dbReference type="ARBA" id="ARBA00023180"/>
    </source>
</evidence>
<feature type="compositionally biased region" description="Basic and acidic residues" evidence="22">
    <location>
        <begin position="503"/>
        <end position="524"/>
    </location>
</feature>
<evidence type="ECO:0000256" key="3">
    <source>
        <dbReference type="ARBA" id="ARBA00004496"/>
    </source>
</evidence>
<evidence type="ECO:0000256" key="11">
    <source>
        <dbReference type="ARBA" id="ARBA00022954"/>
    </source>
</evidence>
<evidence type="ECO:0000256" key="1">
    <source>
        <dbReference type="ARBA" id="ARBA00004337"/>
    </source>
</evidence>
<feature type="transmembrane region" description="Helical" evidence="23">
    <location>
        <begin position="443"/>
        <end position="466"/>
    </location>
</feature>
<evidence type="ECO:0000256" key="14">
    <source>
        <dbReference type="ARBA" id="ARBA00023157"/>
    </source>
</evidence>
<proteinExistence type="predicted"/>
<dbReference type="AlphaFoldDB" id="A0AA36FAA0"/>
<feature type="transmembrane region" description="Helical" evidence="23">
    <location>
        <begin position="381"/>
        <end position="402"/>
    </location>
</feature>
<evidence type="ECO:0000256" key="22">
    <source>
        <dbReference type="SAM" id="MobiDB-lite"/>
    </source>
</evidence>
<keyword evidence="7" id="KW-0963">Cytoplasm</keyword>
<evidence type="ECO:0000256" key="8">
    <source>
        <dbReference type="ARBA" id="ARBA00022692"/>
    </source>
</evidence>
<dbReference type="EMBL" id="OX597824">
    <property type="protein sequence ID" value="CAI9730147.1"/>
    <property type="molecule type" value="Genomic_DNA"/>
</dbReference>
<name>A0AA36FAA0_OCTVU</name>
<comment type="catalytic activity">
    <reaction evidence="21">
        <text>methotrexate(in) + H(+)(in) = methotrexate(out) + H(+)(out)</text>
        <dbReference type="Rhea" id="RHEA:70163"/>
        <dbReference type="ChEBI" id="CHEBI:15378"/>
        <dbReference type="ChEBI" id="CHEBI:50681"/>
    </reaction>
</comment>
<evidence type="ECO:0000256" key="18">
    <source>
        <dbReference type="ARBA" id="ARBA00040650"/>
    </source>
</evidence>
<keyword evidence="6" id="KW-1003">Cell membrane</keyword>
<feature type="transmembrane region" description="Helical" evidence="23">
    <location>
        <begin position="329"/>
        <end position="348"/>
    </location>
</feature>
<comment type="catalytic activity">
    <reaction evidence="16">
        <text>(6S)-5-methyl-5,6,7,8-tetrahydrofolate(in) + H(+)(in) = (6S)-5-methyl-5,6,7,8-tetrahydrofolate(out) + H(+)(out)</text>
        <dbReference type="Rhea" id="RHEA:70167"/>
        <dbReference type="ChEBI" id="CHEBI:15378"/>
        <dbReference type="ChEBI" id="CHEBI:18608"/>
    </reaction>
</comment>
<feature type="transmembrane region" description="Helical" evidence="23">
    <location>
        <begin position="414"/>
        <end position="437"/>
    </location>
</feature>
<evidence type="ECO:0000256" key="13">
    <source>
        <dbReference type="ARBA" id="ARBA00023136"/>
    </source>
</evidence>
<keyword evidence="9" id="KW-0967">Endosome</keyword>
<keyword evidence="15" id="KW-0325">Glycoprotein</keyword>
<evidence type="ECO:0000313" key="24">
    <source>
        <dbReference type="EMBL" id="CAI9730147.1"/>
    </source>
</evidence>
<dbReference type="PANTHER" id="PTHR23507:SF2">
    <property type="entry name" value="PROTON-COUPLED FOLATE TRANSPORTER"/>
    <property type="match status" value="1"/>
</dbReference>
<dbReference type="GO" id="GO:0016324">
    <property type="term" value="C:apical plasma membrane"/>
    <property type="evidence" value="ECO:0007669"/>
    <property type="project" value="UniProtKB-SubCell"/>
</dbReference>
<keyword evidence="8 23" id="KW-0812">Transmembrane</keyword>
<feature type="transmembrane region" description="Helical" evidence="23">
    <location>
        <begin position="289"/>
        <end position="309"/>
    </location>
</feature>
<organism evidence="24 25">
    <name type="scientific">Octopus vulgaris</name>
    <name type="common">Common octopus</name>
    <dbReference type="NCBI Taxonomy" id="6645"/>
    <lineage>
        <taxon>Eukaryota</taxon>
        <taxon>Metazoa</taxon>
        <taxon>Spiralia</taxon>
        <taxon>Lophotrochozoa</taxon>
        <taxon>Mollusca</taxon>
        <taxon>Cephalopoda</taxon>
        <taxon>Coleoidea</taxon>
        <taxon>Octopodiformes</taxon>
        <taxon>Octopoda</taxon>
        <taxon>Incirrata</taxon>
        <taxon>Octopodidae</taxon>
        <taxon>Octopus</taxon>
    </lineage>
</organism>